<organism evidence="1 2">
    <name type="scientific">Smallanthus sonchifolius</name>
    <dbReference type="NCBI Taxonomy" id="185202"/>
    <lineage>
        <taxon>Eukaryota</taxon>
        <taxon>Viridiplantae</taxon>
        <taxon>Streptophyta</taxon>
        <taxon>Embryophyta</taxon>
        <taxon>Tracheophyta</taxon>
        <taxon>Spermatophyta</taxon>
        <taxon>Magnoliopsida</taxon>
        <taxon>eudicotyledons</taxon>
        <taxon>Gunneridae</taxon>
        <taxon>Pentapetalae</taxon>
        <taxon>asterids</taxon>
        <taxon>campanulids</taxon>
        <taxon>Asterales</taxon>
        <taxon>Asteraceae</taxon>
        <taxon>Asteroideae</taxon>
        <taxon>Heliantheae alliance</taxon>
        <taxon>Millerieae</taxon>
        <taxon>Smallanthus</taxon>
    </lineage>
</organism>
<gene>
    <name evidence="1" type="ORF">L1987_29297</name>
</gene>
<name>A0ACB9I0F6_9ASTR</name>
<comment type="caution">
    <text evidence="1">The sequence shown here is derived from an EMBL/GenBank/DDBJ whole genome shotgun (WGS) entry which is preliminary data.</text>
</comment>
<evidence type="ECO:0000313" key="1">
    <source>
        <dbReference type="EMBL" id="KAI3801193.1"/>
    </source>
</evidence>
<dbReference type="EMBL" id="CM042027">
    <property type="protein sequence ID" value="KAI3801193.1"/>
    <property type="molecule type" value="Genomic_DNA"/>
</dbReference>
<sequence>MALIEPQTSIKPHNLKFFTGDEYELAINQSIQSLLDSLQNPNPDLSGFTSKFLELMQVKPNPHPETIWILSSLTFLINSSRKDDVLDQVLAVKDLFQSITTCSASSSPSVCIALIAPVIYKLYSVVIDLKRKEVDLKLGKKARREIRSFVDVILGYFNVCCEGSNNDEEAGLIRPLNDLISIWVHSEGFENGSKQFFPLLSDEIVHWVTEESGDNLGLLAGAVIVEAFLLKLCLKFNDGSSKQELQNELRTWAVCSITGFHNFYVFDMLIKLLLEPNLPVMSLLSSEDESFLRKVLYDVVILPDFSFLCLDKVGHIPNSHIKNNVVARLMVTHEAIELLRKNKDYTKAISYTNAFLGSHLPTLITKLVASELGTNGNATQPKGSSPMAFIKWMLDLEDQGLNLTDGFFSKHRARLVHYRSSLDLDPQSSKLNAAGKTDDDLGFFIDNKGNDEDEKIDDSVNDVFVAAARSMQSGTNESGKKRKETHVGKKKGGVKFQRYNLVDHSGSKSGKKTGLLEKGDSRSESEVEDPDSDDNLE</sequence>
<dbReference type="Proteomes" id="UP001056120">
    <property type="component" value="Linkage Group LG10"/>
</dbReference>
<evidence type="ECO:0000313" key="2">
    <source>
        <dbReference type="Proteomes" id="UP001056120"/>
    </source>
</evidence>
<proteinExistence type="predicted"/>
<reference evidence="2" key="1">
    <citation type="journal article" date="2022" name="Mol. Ecol. Resour.">
        <title>The genomes of chicory, endive, great burdock and yacon provide insights into Asteraceae palaeo-polyploidization history and plant inulin production.</title>
        <authorList>
            <person name="Fan W."/>
            <person name="Wang S."/>
            <person name="Wang H."/>
            <person name="Wang A."/>
            <person name="Jiang F."/>
            <person name="Liu H."/>
            <person name="Zhao H."/>
            <person name="Xu D."/>
            <person name="Zhang Y."/>
        </authorList>
    </citation>
    <scope>NUCLEOTIDE SEQUENCE [LARGE SCALE GENOMIC DNA]</scope>
    <source>
        <strain evidence="2">cv. Yunnan</strain>
    </source>
</reference>
<protein>
    <submittedName>
        <fullName evidence="1">Uncharacterized protein</fullName>
    </submittedName>
</protein>
<reference evidence="1 2" key="2">
    <citation type="journal article" date="2022" name="Mol. Ecol. Resour.">
        <title>The genomes of chicory, endive, great burdock and yacon provide insights into Asteraceae paleo-polyploidization history and plant inulin production.</title>
        <authorList>
            <person name="Fan W."/>
            <person name="Wang S."/>
            <person name="Wang H."/>
            <person name="Wang A."/>
            <person name="Jiang F."/>
            <person name="Liu H."/>
            <person name="Zhao H."/>
            <person name="Xu D."/>
            <person name="Zhang Y."/>
        </authorList>
    </citation>
    <scope>NUCLEOTIDE SEQUENCE [LARGE SCALE GENOMIC DNA]</scope>
    <source>
        <strain evidence="2">cv. Yunnan</strain>
        <tissue evidence="1">Leaves</tissue>
    </source>
</reference>
<accession>A0ACB9I0F6</accession>
<keyword evidence="2" id="KW-1185">Reference proteome</keyword>